<gene>
    <name evidence="7" type="ORF">SAMN05192539_1003282</name>
</gene>
<accession>A0A1H6SL85</accession>
<protein>
    <submittedName>
        <fullName evidence="7">Uncharacterized membrane protein</fullName>
    </submittedName>
</protein>
<dbReference type="OrthoDB" id="5293641at2"/>
<evidence type="ECO:0000259" key="6">
    <source>
        <dbReference type="Pfam" id="PF07298"/>
    </source>
</evidence>
<feature type="transmembrane region" description="Helical" evidence="5">
    <location>
        <begin position="160"/>
        <end position="181"/>
    </location>
</feature>
<feature type="transmembrane region" description="Helical" evidence="5">
    <location>
        <begin position="112"/>
        <end position="139"/>
    </location>
</feature>
<feature type="transmembrane region" description="Helical" evidence="5">
    <location>
        <begin position="40"/>
        <end position="59"/>
    </location>
</feature>
<dbReference type="GO" id="GO:0016020">
    <property type="term" value="C:membrane"/>
    <property type="evidence" value="ECO:0007669"/>
    <property type="project" value="UniProtKB-SubCell"/>
</dbReference>
<dbReference type="STRING" id="667676.SAMN05192539_1003282"/>
<dbReference type="InterPro" id="IPR009915">
    <property type="entry name" value="NnrU_dom"/>
</dbReference>
<organism evidence="7 8">
    <name type="scientific">Paraburkholderia diazotrophica</name>
    <dbReference type="NCBI Taxonomy" id="667676"/>
    <lineage>
        <taxon>Bacteria</taxon>
        <taxon>Pseudomonadati</taxon>
        <taxon>Pseudomonadota</taxon>
        <taxon>Betaproteobacteria</taxon>
        <taxon>Burkholderiales</taxon>
        <taxon>Burkholderiaceae</taxon>
        <taxon>Paraburkholderia</taxon>
    </lineage>
</organism>
<feature type="domain" description="NnrU" evidence="6">
    <location>
        <begin position="3"/>
        <end position="190"/>
    </location>
</feature>
<keyword evidence="4 5" id="KW-0472">Membrane</keyword>
<keyword evidence="8" id="KW-1185">Reference proteome</keyword>
<dbReference type="EMBL" id="FNYE01000003">
    <property type="protein sequence ID" value="SEI68698.1"/>
    <property type="molecule type" value="Genomic_DNA"/>
</dbReference>
<evidence type="ECO:0000256" key="3">
    <source>
        <dbReference type="ARBA" id="ARBA00022989"/>
    </source>
</evidence>
<keyword evidence="3 5" id="KW-1133">Transmembrane helix</keyword>
<evidence type="ECO:0000313" key="7">
    <source>
        <dbReference type="EMBL" id="SEI68698.1"/>
    </source>
</evidence>
<dbReference type="RefSeq" id="WP_090864098.1">
    <property type="nucleotide sequence ID" value="NZ_FNYE01000003.1"/>
</dbReference>
<dbReference type="Pfam" id="PF07298">
    <property type="entry name" value="NnrU"/>
    <property type="match status" value="1"/>
</dbReference>
<evidence type="ECO:0000313" key="8">
    <source>
        <dbReference type="Proteomes" id="UP000198866"/>
    </source>
</evidence>
<evidence type="ECO:0000256" key="5">
    <source>
        <dbReference type="SAM" id="Phobius"/>
    </source>
</evidence>
<dbReference type="Proteomes" id="UP000198866">
    <property type="component" value="Unassembled WGS sequence"/>
</dbReference>
<dbReference type="AlphaFoldDB" id="A0A1H6SL85"/>
<sequence length="192" mass="21096">MFVLILGLLLFLGAHSVRIFADDWRKVRIAQMGEKPWKGAYSVVSIIGFALIIWGYGLARREPVMIWSPPAWASHLAGILTLVAFILLPAAYVPGNHFKALVKHPMTISVALWAFAHLLANGTLNAVILFGAFLVWALADVAAARRRDRVEGIVYPGGTLSRDVIVVVVGVVAWVVFAFFLHEWLIGVKPMA</sequence>
<evidence type="ECO:0000256" key="2">
    <source>
        <dbReference type="ARBA" id="ARBA00022692"/>
    </source>
</evidence>
<comment type="subcellular location">
    <subcellularLocation>
        <location evidence="1">Membrane</location>
        <topology evidence="1">Multi-pass membrane protein</topology>
    </subcellularLocation>
</comment>
<feature type="transmembrane region" description="Helical" evidence="5">
    <location>
        <begin position="71"/>
        <end position="92"/>
    </location>
</feature>
<proteinExistence type="predicted"/>
<reference evidence="8" key="1">
    <citation type="submission" date="2016-10" db="EMBL/GenBank/DDBJ databases">
        <authorList>
            <person name="Varghese N."/>
            <person name="Submissions S."/>
        </authorList>
    </citation>
    <scope>NUCLEOTIDE SEQUENCE [LARGE SCALE GENOMIC DNA]</scope>
    <source>
        <strain evidence="8">LMG 26031</strain>
    </source>
</reference>
<keyword evidence="2 5" id="KW-0812">Transmembrane</keyword>
<evidence type="ECO:0000256" key="1">
    <source>
        <dbReference type="ARBA" id="ARBA00004141"/>
    </source>
</evidence>
<name>A0A1H6SL85_9BURK</name>
<evidence type="ECO:0000256" key="4">
    <source>
        <dbReference type="ARBA" id="ARBA00023136"/>
    </source>
</evidence>